<feature type="region of interest" description="Disordered" evidence="5">
    <location>
        <begin position="191"/>
        <end position="211"/>
    </location>
</feature>
<dbReference type="Pfam" id="PF24492">
    <property type="entry name" value="HEAT_ECM29"/>
    <property type="match status" value="1"/>
</dbReference>
<dbReference type="InterPro" id="IPR055443">
    <property type="entry name" value="HEAT_ECM29"/>
</dbReference>
<dbReference type="EMBL" id="JBAMIC010000011">
    <property type="protein sequence ID" value="KAK7100008.1"/>
    <property type="molecule type" value="Genomic_DNA"/>
</dbReference>
<dbReference type="InterPro" id="IPR024372">
    <property type="entry name" value="Ecm29_N"/>
</dbReference>
<feature type="domain" description="Proteasome component Ecm29 N-terminal" evidence="6">
    <location>
        <begin position="13"/>
        <end position="506"/>
    </location>
</feature>
<dbReference type="InterPro" id="IPR011989">
    <property type="entry name" value="ARM-like"/>
</dbReference>
<feature type="compositionally biased region" description="Pro residues" evidence="5">
    <location>
        <begin position="196"/>
        <end position="206"/>
    </location>
</feature>
<keyword evidence="3" id="KW-0677">Repeat</keyword>
<dbReference type="GO" id="GO:0005737">
    <property type="term" value="C:cytoplasm"/>
    <property type="evidence" value="ECO:0007669"/>
    <property type="project" value="UniProtKB-SubCell"/>
</dbReference>
<dbReference type="Pfam" id="PF13001">
    <property type="entry name" value="ECM29_N"/>
    <property type="match status" value="1"/>
</dbReference>
<proteinExistence type="predicted"/>
<evidence type="ECO:0000256" key="2">
    <source>
        <dbReference type="ARBA" id="ARBA00022490"/>
    </source>
</evidence>
<feature type="domain" description="Proteasome adapter and scaffold protein ECM29 HEAT-repeat" evidence="8">
    <location>
        <begin position="1278"/>
        <end position="1438"/>
    </location>
</feature>
<dbReference type="GO" id="GO:0005634">
    <property type="term" value="C:nucleus"/>
    <property type="evidence" value="ECO:0007669"/>
    <property type="project" value="TreeGrafter"/>
</dbReference>
<evidence type="ECO:0000256" key="1">
    <source>
        <dbReference type="ARBA" id="ARBA00004496"/>
    </source>
</evidence>
<gene>
    <name evidence="9" type="ORF">V1264_023022</name>
</gene>
<keyword evidence="2" id="KW-0963">Cytoplasm</keyword>
<dbReference type="GO" id="GO:0043248">
    <property type="term" value="P:proteasome assembly"/>
    <property type="evidence" value="ECO:0007669"/>
    <property type="project" value="InterPro"/>
</dbReference>
<dbReference type="GO" id="GO:0060090">
    <property type="term" value="F:molecular adaptor activity"/>
    <property type="evidence" value="ECO:0007669"/>
    <property type="project" value="InterPro"/>
</dbReference>
<reference evidence="9 10" key="1">
    <citation type="submission" date="2024-02" db="EMBL/GenBank/DDBJ databases">
        <title>Chromosome-scale genome assembly of the rough periwinkle Littorina saxatilis.</title>
        <authorList>
            <person name="De Jode A."/>
            <person name="Faria R."/>
            <person name="Formenti G."/>
            <person name="Sims Y."/>
            <person name="Smith T.P."/>
            <person name="Tracey A."/>
            <person name="Wood J.M.D."/>
            <person name="Zagrodzka Z.B."/>
            <person name="Johannesson K."/>
            <person name="Butlin R.K."/>
            <person name="Leder E.H."/>
        </authorList>
    </citation>
    <scope>NUCLEOTIDE SEQUENCE [LARGE SCALE GENOMIC DNA]</scope>
    <source>
        <strain evidence="9">Snail1</strain>
        <tissue evidence="9">Muscle</tissue>
    </source>
</reference>
<dbReference type="Pfam" id="PF23702">
    <property type="entry name" value="ARM_ECM29"/>
    <property type="match status" value="1"/>
</dbReference>
<feature type="domain" description="ECM29 ARM-like repeats" evidence="7">
    <location>
        <begin position="593"/>
        <end position="804"/>
    </location>
</feature>
<evidence type="ECO:0000259" key="6">
    <source>
        <dbReference type="Pfam" id="PF13001"/>
    </source>
</evidence>
<evidence type="ECO:0000313" key="9">
    <source>
        <dbReference type="EMBL" id="KAK7100008.1"/>
    </source>
</evidence>
<dbReference type="GO" id="GO:0000502">
    <property type="term" value="C:proteasome complex"/>
    <property type="evidence" value="ECO:0007669"/>
    <property type="project" value="UniProtKB-KW"/>
</dbReference>
<evidence type="ECO:0000256" key="3">
    <source>
        <dbReference type="ARBA" id="ARBA00022737"/>
    </source>
</evidence>
<evidence type="ECO:0000313" key="10">
    <source>
        <dbReference type="Proteomes" id="UP001374579"/>
    </source>
</evidence>
<dbReference type="PANTHER" id="PTHR23346">
    <property type="entry name" value="TRANSLATIONAL ACTIVATOR GCN1-RELATED"/>
    <property type="match status" value="1"/>
</dbReference>
<evidence type="ECO:0000259" key="7">
    <source>
        <dbReference type="Pfam" id="PF23702"/>
    </source>
</evidence>
<sequence length="1825" mass="201475">MASSTAQDENVLVERVFLRIGSAETDDQLEGVLGRFLAPVLLKLNSADEGIRKKVMELLVHVNKRLKSRSKVLLPVDALLAMFQDPAATSFVTNFTILYIKMGYPRMEVEKQAELLPLLMGCLESRPPNHQDVLLQMMIPALQHLKMPRTMEERRQKFQLMDKPVTRQLLLDYMMDVLLLPYSYHTAAATGDGGGAPPPAQPPPPGLSEKGLKRVLGETPLSPENLEKAKLGIITFLSSEIFSEKEVACHFVIASSDTRHSVATSADMELKKIMGSVDWNSTEILTKLFLIFKGTVAVKGQPQVKAEDRRSPVCTRIRLKIFPIFLRAREAVNMFPSCIQVVFDCLFGTTLNAKLRSMAVQFVHHMCLNCDDAKFAMFDAVLLSGMIKVIGEAKEDPKLRSLAYVAVGKIARRSPARVAKDIALIQQFFEAMCQEDTETRLAVQEALSMMTSAFKQIDATNLQLLEALLMQNIDKVEPQARVVAVQYAAAVFPSDHVPSRYILMLGAGDVKDDIRLESLKALRGVANTEDATEKKDGQKLPDFVNMITFIKDKAALREKSQHKYTVANVVMPFNPLTYTEIVLYLRMCLAQNAGEKPTAQLAELQDQAPAVAGYVAQLFSQYSGDQGPVTTYVTMLRQLLTAVSGQEAMYCLLEVVAMAPKQLAPDFLKHLDWLKSFISSPKDEIKQYAAELFAIVTQATGRSDDILNAVKELIARLKDKSLEVQQGSVLALGYVMGRWCVAGRRGDAGQVEAMEHDGEATEQGDAGVKDRSSALLSCVKQLYPFLNSDNAGLKCAVCIALGEIAKSTPLPLPVGAETDAEGDITKLSLVNKLIGMVKTTKETNKTKDKAVLCIGCLCVGDGEFPHRRKIMEDLFTAVQSKQVELQFSIAVALVYAALGPKAPVARDTWSQTEAQFEATVSGLKDDVEWYLSQLLQTYVPHSNPHLRQAACIWLYTVVKQCSQHKAVQSQLLEIQRGFIRLLSDSDEVTQDMASKGLGQGYEICTPQQKDLLVSELVDTLLTGKRAKQTVSGDTKLFEDDALGKTPDGGGLSTYKELCAIANDLNQPDLIYKFMHLANHQASWNTRKGAAFGFSTIATQAGEQLAPYMGQIVPRLYRYQFDPNPRIQQAMSGIWSALVKDNKKTVDLYLKEIVADLLKNLTSNQWRIRESSCNAVSDLLRGRTLDSIVDTLPELWEQCLRVRDDIKESVRTAADQSCKTLSKVSIKICDPENGQAGERATKAILPCLLNITLNSAVKEVRAIGLSTILQISKKAGELLKPHIPALVVALLEAVSGLEPQVLNYLSFHVSSEATQDKLDKARISASKSSPMMETVNRCVQYVDESVLTELVPRLTDLIKRGLGVGTKAGCSSFVISLVHQCPQDVAPHAGKLMGAFLQGLNDRNSSVRKNYASALAHLVKVGKDSSTEKLITKLKTWYLDQENESAQQACGVTLHAISRTAPDHLLRHASLAMPLAFFAMHQEKTEEEKKTNESSEWEDVWNEITPGMEAGIRLYLQEITAMLVELIDASAWTTKAQAASAIATVAEKLGSQLGQPELGQLLDALLAALLSRTWTGKEALLKTLSTICLSCKEAVLKDEALVNKIIDTAVRESRKDQPAYRLGALACLGDILEAYERDQFKQVWEIVTPHISKVSKEKEEDSNPAKEEELTKTCFTTLGQAWPRTLATQEEFKGPYLEKLTSALPVSTWRAQVAILKALYKFVDRLQEFDKEQLGKGPDKFCPTMQTVFTAVLPCLGNLKYAVIRTEGATIINLIIARLAEVNQLTLISSNMREDLNQALTPLTSDGPYELRELSSNMIKTLTSIS</sequence>
<keyword evidence="4" id="KW-0647">Proteasome</keyword>
<dbReference type="GO" id="GO:0036503">
    <property type="term" value="P:ERAD pathway"/>
    <property type="evidence" value="ECO:0007669"/>
    <property type="project" value="TreeGrafter"/>
</dbReference>
<dbReference type="InterPro" id="IPR016024">
    <property type="entry name" value="ARM-type_fold"/>
</dbReference>
<evidence type="ECO:0000256" key="4">
    <source>
        <dbReference type="ARBA" id="ARBA00022942"/>
    </source>
</evidence>
<organism evidence="9 10">
    <name type="scientific">Littorina saxatilis</name>
    <dbReference type="NCBI Taxonomy" id="31220"/>
    <lineage>
        <taxon>Eukaryota</taxon>
        <taxon>Metazoa</taxon>
        <taxon>Spiralia</taxon>
        <taxon>Lophotrochozoa</taxon>
        <taxon>Mollusca</taxon>
        <taxon>Gastropoda</taxon>
        <taxon>Caenogastropoda</taxon>
        <taxon>Littorinimorpha</taxon>
        <taxon>Littorinoidea</taxon>
        <taxon>Littorinidae</taxon>
        <taxon>Littorina</taxon>
    </lineage>
</organism>
<comment type="caution">
    <text evidence="9">The sequence shown here is derived from an EMBL/GenBank/DDBJ whole genome shotgun (WGS) entry which is preliminary data.</text>
</comment>
<evidence type="ECO:0000256" key="5">
    <source>
        <dbReference type="SAM" id="MobiDB-lite"/>
    </source>
</evidence>
<dbReference type="SUPFAM" id="SSF48371">
    <property type="entry name" value="ARM repeat"/>
    <property type="match status" value="3"/>
</dbReference>
<evidence type="ECO:0008006" key="11">
    <source>
        <dbReference type="Google" id="ProtNLM"/>
    </source>
</evidence>
<evidence type="ECO:0000259" key="8">
    <source>
        <dbReference type="Pfam" id="PF24492"/>
    </source>
</evidence>
<protein>
    <recommendedName>
        <fullName evidence="11">Proteasome-associated protein ECM29-like protein</fullName>
    </recommendedName>
</protein>
<comment type="subcellular location">
    <subcellularLocation>
        <location evidence="1">Cytoplasm</location>
    </subcellularLocation>
</comment>
<keyword evidence="10" id="KW-1185">Reference proteome</keyword>
<dbReference type="Pfam" id="PF23731">
    <property type="entry name" value="ARM_ECM29_C"/>
    <property type="match status" value="1"/>
</dbReference>
<accession>A0AAN9G8Y7</accession>
<dbReference type="Proteomes" id="UP001374579">
    <property type="component" value="Unassembled WGS sequence"/>
</dbReference>
<dbReference type="InterPro" id="IPR055444">
    <property type="entry name" value="ARM_ECM29"/>
</dbReference>
<dbReference type="Gene3D" id="1.25.10.10">
    <property type="entry name" value="Leucine-rich Repeat Variant"/>
    <property type="match status" value="5"/>
</dbReference>
<name>A0AAN9G8Y7_9CAEN</name>
<dbReference type="PANTHER" id="PTHR23346:SF19">
    <property type="entry name" value="PROTEASOME ADAPTER AND SCAFFOLD PROTEIN ECM29"/>
    <property type="match status" value="1"/>
</dbReference>